<dbReference type="InterPro" id="IPR036873">
    <property type="entry name" value="Rhodanese-like_dom_sf"/>
</dbReference>
<dbReference type="PRINTS" id="PR00411">
    <property type="entry name" value="PNDRDTASEI"/>
</dbReference>
<evidence type="ECO:0000259" key="7">
    <source>
        <dbReference type="PROSITE" id="PS50206"/>
    </source>
</evidence>
<dbReference type="PANTHER" id="PTHR43429">
    <property type="entry name" value="PYRIDINE NUCLEOTIDE-DISULFIDE OXIDOREDUCTASE DOMAIN-CONTAINING"/>
    <property type="match status" value="1"/>
</dbReference>
<reference evidence="8 9" key="1">
    <citation type="submission" date="2018-12" db="EMBL/GenBank/DDBJ databases">
        <title>Complete genome sequence of Flaviflexus sp. H23T48.</title>
        <authorList>
            <person name="Bae J.-W."/>
            <person name="Lee J.-Y."/>
        </authorList>
    </citation>
    <scope>NUCLEOTIDE SEQUENCE [LARGE SCALE GENOMIC DNA]</scope>
    <source>
        <strain evidence="8 9">H23T48</strain>
    </source>
</reference>
<dbReference type="Gene3D" id="3.40.250.10">
    <property type="entry name" value="Rhodanese-like domain"/>
    <property type="match status" value="1"/>
</dbReference>
<dbReference type="Pfam" id="PF00581">
    <property type="entry name" value="Rhodanese"/>
    <property type="match status" value="1"/>
</dbReference>
<organism evidence="8 9">
    <name type="scientific">Flaviflexus ciconiae</name>
    <dbReference type="NCBI Taxonomy" id="2496867"/>
    <lineage>
        <taxon>Bacteria</taxon>
        <taxon>Bacillati</taxon>
        <taxon>Actinomycetota</taxon>
        <taxon>Actinomycetes</taxon>
        <taxon>Actinomycetales</taxon>
        <taxon>Actinomycetaceae</taxon>
        <taxon>Flaviflexus</taxon>
    </lineage>
</organism>
<dbReference type="PANTHER" id="PTHR43429:SF1">
    <property type="entry name" value="NAD(P)H SULFUR OXIDOREDUCTASE (COA-DEPENDENT)"/>
    <property type="match status" value="1"/>
</dbReference>
<dbReference type="PROSITE" id="PS50206">
    <property type="entry name" value="RHODANESE_3"/>
    <property type="match status" value="1"/>
</dbReference>
<proteinExistence type="inferred from homology"/>
<evidence type="ECO:0000313" key="9">
    <source>
        <dbReference type="Proteomes" id="UP000280344"/>
    </source>
</evidence>
<dbReference type="InterPro" id="IPR001763">
    <property type="entry name" value="Rhodanese-like_dom"/>
</dbReference>
<evidence type="ECO:0000256" key="2">
    <source>
        <dbReference type="ARBA" id="ARBA00009130"/>
    </source>
</evidence>
<evidence type="ECO:0000256" key="3">
    <source>
        <dbReference type="ARBA" id="ARBA00022630"/>
    </source>
</evidence>
<keyword evidence="3" id="KW-0285">Flavoprotein</keyword>
<dbReference type="SUPFAM" id="SSF51905">
    <property type="entry name" value="FAD/NAD(P)-binding domain"/>
    <property type="match status" value="2"/>
</dbReference>
<keyword evidence="9" id="KW-1185">Reference proteome</keyword>
<gene>
    <name evidence="8" type="ORF">EJ997_06705</name>
</gene>
<dbReference type="AlphaFoldDB" id="A0A3Q9G3T9"/>
<dbReference type="Proteomes" id="UP000280344">
    <property type="component" value="Chromosome"/>
</dbReference>
<evidence type="ECO:0000256" key="4">
    <source>
        <dbReference type="ARBA" id="ARBA00022827"/>
    </source>
</evidence>
<dbReference type="Pfam" id="PF07992">
    <property type="entry name" value="Pyr_redox_2"/>
    <property type="match status" value="1"/>
</dbReference>
<evidence type="ECO:0000313" key="8">
    <source>
        <dbReference type="EMBL" id="AZQ77068.1"/>
    </source>
</evidence>
<feature type="domain" description="Rhodanese" evidence="7">
    <location>
        <begin position="462"/>
        <end position="552"/>
    </location>
</feature>
<keyword evidence="6" id="KW-0676">Redox-active center</keyword>
<dbReference type="InterPro" id="IPR004099">
    <property type="entry name" value="Pyr_nucl-diS_OxRdtase_dimer"/>
</dbReference>
<dbReference type="KEGG" id="flh:EJ997_06705"/>
<name>A0A3Q9G3T9_9ACTO</name>
<keyword evidence="4" id="KW-0274">FAD</keyword>
<accession>A0A3Q9G3T9</accession>
<dbReference type="InterPro" id="IPR036188">
    <property type="entry name" value="FAD/NAD-bd_sf"/>
</dbReference>
<evidence type="ECO:0000256" key="1">
    <source>
        <dbReference type="ARBA" id="ARBA00001974"/>
    </source>
</evidence>
<dbReference type="InterPro" id="IPR050260">
    <property type="entry name" value="FAD-bd_OxRdtase"/>
</dbReference>
<evidence type="ECO:0000256" key="5">
    <source>
        <dbReference type="ARBA" id="ARBA00023002"/>
    </source>
</evidence>
<dbReference type="RefSeq" id="WP_126703873.1">
    <property type="nucleotide sequence ID" value="NZ_CP034593.1"/>
</dbReference>
<dbReference type="OrthoDB" id="9802028at2"/>
<dbReference type="SUPFAM" id="SSF52821">
    <property type="entry name" value="Rhodanese/Cell cycle control phosphatase"/>
    <property type="match status" value="1"/>
</dbReference>
<dbReference type="InterPro" id="IPR023753">
    <property type="entry name" value="FAD/NAD-binding_dom"/>
</dbReference>
<comment type="similarity">
    <text evidence="2">Belongs to the class-III pyridine nucleotide-disulfide oxidoreductase family.</text>
</comment>
<dbReference type="PRINTS" id="PR00368">
    <property type="entry name" value="FADPNR"/>
</dbReference>
<evidence type="ECO:0000256" key="6">
    <source>
        <dbReference type="ARBA" id="ARBA00023284"/>
    </source>
</evidence>
<dbReference type="EMBL" id="CP034593">
    <property type="protein sequence ID" value="AZQ77068.1"/>
    <property type="molecule type" value="Genomic_DNA"/>
</dbReference>
<dbReference type="GO" id="GO:0016491">
    <property type="term" value="F:oxidoreductase activity"/>
    <property type="evidence" value="ECO:0007669"/>
    <property type="project" value="UniProtKB-KW"/>
</dbReference>
<comment type="cofactor">
    <cofactor evidence="1">
        <name>FAD</name>
        <dbReference type="ChEBI" id="CHEBI:57692"/>
    </cofactor>
</comment>
<keyword evidence="5" id="KW-0560">Oxidoreductase</keyword>
<dbReference type="Gene3D" id="3.50.50.60">
    <property type="entry name" value="FAD/NAD(P)-binding domain"/>
    <property type="match status" value="2"/>
</dbReference>
<dbReference type="SMART" id="SM00450">
    <property type="entry name" value="RHOD"/>
    <property type="match status" value="1"/>
</dbReference>
<dbReference type="Pfam" id="PF02852">
    <property type="entry name" value="Pyr_redox_dim"/>
    <property type="match status" value="1"/>
</dbReference>
<dbReference type="SUPFAM" id="SSF55424">
    <property type="entry name" value="FAD/NAD-linked reductases, dimerisation (C-terminal) domain"/>
    <property type="match status" value="1"/>
</dbReference>
<protein>
    <submittedName>
        <fullName evidence="8">Pyridine nucleotide-disulfide oxidoreductase</fullName>
    </submittedName>
</protein>
<dbReference type="InterPro" id="IPR016156">
    <property type="entry name" value="FAD/NAD-linked_Rdtase_dimer_sf"/>
</dbReference>
<sequence length="562" mass="58402">MKIVVVGGVAGGMSFAARARRLNESAEIIVLERGPYVSFANCGLPYYVSGEIEDRAKLLVQTPESLAASLNLDVRTGHDVVSVDGEGRRLLVRTETGEESIDYDRLVLAPGAKAIQPDIAGLGQSSRVHTLRTVDDAIAIRGKVDSGVRRAVVLGAGFIGVEAAEGLAMNALETTLVELAPQVLPPLDAEQASLVESELKSMGIAVRTGVAATEIRSGAEADTVVLSDGSELVADVVVLSVGVRPDTAFLADSGLEMDGGALVVDEHGRTSLPDVFAVGDATVSTDAVTGVRRPVALAGPANRAGRLVADFVMRPETARPIPHPLGTAIVRAGNLTAAMTGANRRSLVGAGISFHTLHLHPAQHAGYFPGTSQIHLTVHIRQGDGLILGAQAVGADGVDKRIDVLATAMKGGALIGDLIDLDLSYSPPYGQAKDAVNLAGMVGSNVLDGTLSLWYAEDLDGVRDSALILDTRTDGEVATGMIPGALHVPHTELRGRIHEVRDAAAGRPVRVMCASGVRSAIAHRVLVQNGFDSASLSGGMLTLRAVLGERVEEVLTAPANVR</sequence>